<accession>A0A644WHX3</accession>
<organism evidence="1">
    <name type="scientific">bioreactor metagenome</name>
    <dbReference type="NCBI Taxonomy" id="1076179"/>
    <lineage>
        <taxon>unclassified sequences</taxon>
        <taxon>metagenomes</taxon>
        <taxon>ecological metagenomes</taxon>
    </lineage>
</organism>
<evidence type="ECO:0000313" key="1">
    <source>
        <dbReference type="EMBL" id="MPM03475.1"/>
    </source>
</evidence>
<comment type="caution">
    <text evidence="1">The sequence shown here is derived from an EMBL/GenBank/DDBJ whole genome shotgun (WGS) entry which is preliminary data.</text>
</comment>
<protein>
    <submittedName>
        <fullName evidence="1">Uncharacterized protein</fullName>
    </submittedName>
</protein>
<dbReference type="EMBL" id="VSSQ01000956">
    <property type="protein sequence ID" value="MPM03475.1"/>
    <property type="molecule type" value="Genomic_DNA"/>
</dbReference>
<gene>
    <name evidence="1" type="ORF">SDC9_49742</name>
</gene>
<dbReference type="AlphaFoldDB" id="A0A644WHX3"/>
<reference evidence="1" key="1">
    <citation type="submission" date="2019-08" db="EMBL/GenBank/DDBJ databases">
        <authorList>
            <person name="Kucharzyk K."/>
            <person name="Murdoch R.W."/>
            <person name="Higgins S."/>
            <person name="Loffler F."/>
        </authorList>
    </citation>
    <scope>NUCLEOTIDE SEQUENCE</scope>
</reference>
<sequence>MAEGDGILVAFRRDEAGNMGDVEEQQGARLVGDGPELFGVDLPGIGGGAADDHLRLVFHGEALHLGEVDPLGVLVDPVGDYVVELAREIDRGAVGEMPSVGEVHGQDGVARLENGEVDGHVRLGPRMGLYIHVVAAEELLRPVPGEVLRPVHHVAAAVIPGMGVPFRILVGHHRPHGGEDSPGDEIFRCYEFDAVPLPLELVGDGAENFRVGVAKKFLALL</sequence>
<proteinExistence type="predicted"/>
<name>A0A644WHX3_9ZZZZ</name>